<evidence type="ECO:0000259" key="1">
    <source>
        <dbReference type="PROSITE" id="PS50181"/>
    </source>
</evidence>
<dbReference type="InterPro" id="IPR032675">
    <property type="entry name" value="LRR_dom_sf"/>
</dbReference>
<protein>
    <recommendedName>
        <fullName evidence="1">F-box domain-containing protein</fullName>
    </recommendedName>
</protein>
<sequence length="388" mass="44823">MKKSKEGKASEVDMLSNLPNPILHLILSCLPTTEEVIRTSILSTRWRHVWTLVPSIDIDYNRGWTSVTEFKKNSFEEFVSQVLANKSTDLDRVRLDCVFFYNIPTIWRWVDAVVSRNVKILDLSFCTQGEYEDIELPHSLVTCGSLYLLATRLRLPKLTGFVTLRVLELKSCNLFKDSLVNDFLKGCSSLEDLSLVDCVTYKLDHFCISCPKLKNLRIDNRKILDSEDWDYPVDGMGKRLQICCPKLVFLEFAGFMAFKFILERLDSLKKVVIHPLDTYEWADDNVCELFDGFAHVESLSLRICLIQQFINLQDLPESLPNLKTLELITTRDAFKMNVLIRILICSPNLESLRLTIQKVFSYQKLFLCITISCGSLSCIPWCLVHFRY</sequence>
<dbReference type="PROSITE" id="PS51257">
    <property type="entry name" value="PROKAR_LIPOPROTEIN"/>
    <property type="match status" value="1"/>
</dbReference>
<reference evidence="2 3" key="1">
    <citation type="journal article" date="2017" name="Nat. Commun.">
        <title>Genome assembly with in vitro proximity ligation data and whole-genome triplication in lettuce.</title>
        <authorList>
            <person name="Reyes-Chin-Wo S."/>
            <person name="Wang Z."/>
            <person name="Yang X."/>
            <person name="Kozik A."/>
            <person name="Arikit S."/>
            <person name="Song C."/>
            <person name="Xia L."/>
            <person name="Froenicke L."/>
            <person name="Lavelle D.O."/>
            <person name="Truco M.J."/>
            <person name="Xia R."/>
            <person name="Zhu S."/>
            <person name="Xu C."/>
            <person name="Xu H."/>
            <person name="Xu X."/>
            <person name="Cox K."/>
            <person name="Korf I."/>
            <person name="Meyers B.C."/>
            <person name="Michelmore R.W."/>
        </authorList>
    </citation>
    <scope>NUCLEOTIDE SEQUENCE [LARGE SCALE GENOMIC DNA]</scope>
    <source>
        <strain evidence="3">cv. Salinas</strain>
        <tissue evidence="2">Seedlings</tissue>
    </source>
</reference>
<dbReference type="CDD" id="cd22160">
    <property type="entry name" value="F-box_AtFBL13-like"/>
    <property type="match status" value="1"/>
</dbReference>
<dbReference type="SUPFAM" id="SSF52047">
    <property type="entry name" value="RNI-like"/>
    <property type="match status" value="1"/>
</dbReference>
<dbReference type="InterPro" id="IPR001810">
    <property type="entry name" value="F-box_dom"/>
</dbReference>
<dbReference type="PROSITE" id="PS50181">
    <property type="entry name" value="FBOX"/>
    <property type="match status" value="1"/>
</dbReference>
<dbReference type="AlphaFoldDB" id="A0A9R1X0W4"/>
<organism evidence="2 3">
    <name type="scientific">Lactuca sativa</name>
    <name type="common">Garden lettuce</name>
    <dbReference type="NCBI Taxonomy" id="4236"/>
    <lineage>
        <taxon>Eukaryota</taxon>
        <taxon>Viridiplantae</taxon>
        <taxon>Streptophyta</taxon>
        <taxon>Embryophyta</taxon>
        <taxon>Tracheophyta</taxon>
        <taxon>Spermatophyta</taxon>
        <taxon>Magnoliopsida</taxon>
        <taxon>eudicotyledons</taxon>
        <taxon>Gunneridae</taxon>
        <taxon>Pentapetalae</taxon>
        <taxon>asterids</taxon>
        <taxon>campanulids</taxon>
        <taxon>Asterales</taxon>
        <taxon>Asteraceae</taxon>
        <taxon>Cichorioideae</taxon>
        <taxon>Cichorieae</taxon>
        <taxon>Lactucinae</taxon>
        <taxon>Lactuca</taxon>
    </lineage>
</organism>
<accession>A0A9R1X0W4</accession>
<dbReference type="Pfam" id="PF24758">
    <property type="entry name" value="LRR_At5g56370"/>
    <property type="match status" value="1"/>
</dbReference>
<evidence type="ECO:0000313" key="3">
    <source>
        <dbReference type="Proteomes" id="UP000235145"/>
    </source>
</evidence>
<name>A0A9R1X0W4_LACSA</name>
<comment type="caution">
    <text evidence="2">The sequence shown here is derived from an EMBL/GenBank/DDBJ whole genome shotgun (WGS) entry which is preliminary data.</text>
</comment>
<dbReference type="PANTHER" id="PTHR34223">
    <property type="entry name" value="OS11G0201299 PROTEIN"/>
    <property type="match status" value="1"/>
</dbReference>
<dbReference type="Gene3D" id="3.80.10.10">
    <property type="entry name" value="Ribonuclease Inhibitor"/>
    <property type="match status" value="1"/>
</dbReference>
<dbReference type="InterPro" id="IPR036047">
    <property type="entry name" value="F-box-like_dom_sf"/>
</dbReference>
<dbReference type="PANTHER" id="PTHR34223:SF51">
    <property type="entry name" value="OS06G0556300 PROTEIN"/>
    <property type="match status" value="1"/>
</dbReference>
<feature type="domain" description="F-box" evidence="1">
    <location>
        <begin position="12"/>
        <end position="67"/>
    </location>
</feature>
<dbReference type="EMBL" id="NBSK02000007">
    <property type="protein sequence ID" value="KAJ0194991.1"/>
    <property type="molecule type" value="Genomic_DNA"/>
</dbReference>
<proteinExistence type="predicted"/>
<dbReference type="InterPro" id="IPR053781">
    <property type="entry name" value="F-box_AtFBL13-like"/>
</dbReference>
<dbReference type="Pfam" id="PF00646">
    <property type="entry name" value="F-box"/>
    <property type="match status" value="1"/>
</dbReference>
<dbReference type="SUPFAM" id="SSF81383">
    <property type="entry name" value="F-box domain"/>
    <property type="match status" value="1"/>
</dbReference>
<dbReference type="InterPro" id="IPR053197">
    <property type="entry name" value="F-box_SCFL_complex_component"/>
</dbReference>
<dbReference type="Proteomes" id="UP000235145">
    <property type="component" value="Unassembled WGS sequence"/>
</dbReference>
<evidence type="ECO:0000313" key="2">
    <source>
        <dbReference type="EMBL" id="KAJ0194991.1"/>
    </source>
</evidence>
<gene>
    <name evidence="2" type="ORF">LSAT_V11C700347160</name>
</gene>
<keyword evidence="3" id="KW-1185">Reference proteome</keyword>
<dbReference type="InterPro" id="IPR055411">
    <property type="entry name" value="LRR_FXL15/At3g58940/PEG3-like"/>
</dbReference>